<name>A0AAP0L9F7_9MAGN</name>
<dbReference type="PRINTS" id="PR00131">
    <property type="entry name" value="GLHYDRLASE1"/>
</dbReference>
<dbReference type="Pfam" id="PF00232">
    <property type="entry name" value="Glyco_hydro_1"/>
    <property type="match status" value="1"/>
</dbReference>
<sequence length="748" mass="84053">MVTAYNHCSPVLSKSDLFTVEGSYDFVACAFCRHRRRSPLRCLLCLSSSSALSLVVVVCSVPLRRLLCPSPSSHLFTAAIVLRFGIRSPVFDIESFCFLPRLLTSSSPELAKLRIAPPFLSFAKKEVEDEITNNNDDELAKRLNKQRRQAVAAARGRRRAIFTDTSEMPPTVNELYLHLHTVNHDRVTFIDTRSDRFYHIILLTSISRVMEEFDPPDQPVDDEAVYYKVAGECPKGRVYGLRSLGRKKRRYADPGASASQLSISDGLVNISRSDFPTGFVFGAGSSAYQIEGAVAEDGRKPSIWDTFTHADGHGAVNPKGLDYYNNLINELVSYGIKPHVTLCHMDIPQSLQDEYDGYLSPKFIGDFTAYADICFNEFGDRIKHWTTFNEPNIQTVGGNDFGIIPPGRCSYPFGVNCSIGNSTTEPYIGAHIILLSHASAVQLYREKYQKVQRGQIGITILAFWLEPISHSPKDIAAKQRMLDFHLGWFLDPVVYGDYPASMKNIVGSRLPLFTENDSKQLKSSFDFIGLNHYSSLPVEDLPITFSKYGSDYAGDTSVKGFFSTSVLQRGPPTSPFNQRSMQRLLEYVNVKYKNPSVVIHENGLRSDGDNCNAQALNDTERIKYLQSYIGSLLFSIRNGSDVRGYFVWSFMDCFELLFGYKSHYGLYAVDFNDTKRKRYPRMSARWFSSFLAKENFVLYIIGDVAVELNLISSIGTATHDPSVPEIDGEIDKFHLFYSGDSRRASSAQ</sequence>
<comment type="caution">
    <text evidence="4">The sequence shown here is derived from an EMBL/GenBank/DDBJ whole genome shotgun (WGS) entry which is preliminary data.</text>
</comment>
<dbReference type="PANTHER" id="PTHR10353:SF29">
    <property type="entry name" value="BETA-GLUCOSIDASE 11"/>
    <property type="match status" value="1"/>
</dbReference>
<evidence type="ECO:0000256" key="1">
    <source>
        <dbReference type="ARBA" id="ARBA00010838"/>
    </source>
</evidence>
<reference evidence="4 5" key="1">
    <citation type="submission" date="2024-01" db="EMBL/GenBank/DDBJ databases">
        <title>Genome assemblies of Stephania.</title>
        <authorList>
            <person name="Yang L."/>
        </authorList>
    </citation>
    <scope>NUCLEOTIDE SEQUENCE [LARGE SCALE GENOMIC DNA]</scope>
    <source>
        <strain evidence="4">JXDWG</strain>
        <tissue evidence="4">Leaf</tissue>
    </source>
</reference>
<proteinExistence type="inferred from homology"/>
<evidence type="ECO:0000256" key="3">
    <source>
        <dbReference type="RuleBase" id="RU003690"/>
    </source>
</evidence>
<dbReference type="AlphaFoldDB" id="A0AAP0L9F7"/>
<evidence type="ECO:0000313" key="4">
    <source>
        <dbReference type="EMBL" id="KAK9166277.1"/>
    </source>
</evidence>
<keyword evidence="5" id="KW-1185">Reference proteome</keyword>
<dbReference type="SUPFAM" id="SSF51445">
    <property type="entry name" value="(Trans)glycosidases"/>
    <property type="match status" value="1"/>
</dbReference>
<gene>
    <name evidence="4" type="ORF">Scep_001468</name>
</gene>
<comment type="similarity">
    <text evidence="1 3">Belongs to the glycosyl hydrolase 1 family.</text>
</comment>
<dbReference type="InterPro" id="IPR017853">
    <property type="entry name" value="GH"/>
</dbReference>
<evidence type="ECO:0000313" key="5">
    <source>
        <dbReference type="Proteomes" id="UP001419268"/>
    </source>
</evidence>
<dbReference type="InterPro" id="IPR033132">
    <property type="entry name" value="GH_1_N_CS"/>
</dbReference>
<dbReference type="PROSITE" id="PS00653">
    <property type="entry name" value="GLYCOSYL_HYDROL_F1_2"/>
    <property type="match status" value="1"/>
</dbReference>
<dbReference type="Proteomes" id="UP001419268">
    <property type="component" value="Unassembled WGS sequence"/>
</dbReference>
<organism evidence="4 5">
    <name type="scientific">Stephania cephalantha</name>
    <dbReference type="NCBI Taxonomy" id="152367"/>
    <lineage>
        <taxon>Eukaryota</taxon>
        <taxon>Viridiplantae</taxon>
        <taxon>Streptophyta</taxon>
        <taxon>Embryophyta</taxon>
        <taxon>Tracheophyta</taxon>
        <taxon>Spermatophyta</taxon>
        <taxon>Magnoliopsida</taxon>
        <taxon>Ranunculales</taxon>
        <taxon>Menispermaceae</taxon>
        <taxon>Menispermoideae</taxon>
        <taxon>Cissampelideae</taxon>
        <taxon>Stephania</taxon>
    </lineage>
</organism>
<dbReference type="Gene3D" id="3.20.20.80">
    <property type="entry name" value="Glycosidases"/>
    <property type="match status" value="2"/>
</dbReference>
<dbReference type="GO" id="GO:0008422">
    <property type="term" value="F:beta-glucosidase activity"/>
    <property type="evidence" value="ECO:0007669"/>
    <property type="project" value="TreeGrafter"/>
</dbReference>
<evidence type="ECO:0008006" key="6">
    <source>
        <dbReference type="Google" id="ProtNLM"/>
    </source>
</evidence>
<protein>
    <recommendedName>
        <fullName evidence="6">Beta-glucosidase</fullName>
    </recommendedName>
</protein>
<dbReference type="EMBL" id="JBBNAG010000001">
    <property type="protein sequence ID" value="KAK9166277.1"/>
    <property type="molecule type" value="Genomic_DNA"/>
</dbReference>
<accession>A0AAP0L9F7</accession>
<keyword evidence="2" id="KW-0378">Hydrolase</keyword>
<dbReference type="GO" id="GO:0005975">
    <property type="term" value="P:carbohydrate metabolic process"/>
    <property type="evidence" value="ECO:0007669"/>
    <property type="project" value="InterPro"/>
</dbReference>
<dbReference type="PANTHER" id="PTHR10353">
    <property type="entry name" value="GLYCOSYL HYDROLASE"/>
    <property type="match status" value="1"/>
</dbReference>
<dbReference type="InterPro" id="IPR001360">
    <property type="entry name" value="Glyco_hydro_1"/>
</dbReference>
<evidence type="ECO:0000256" key="2">
    <source>
        <dbReference type="ARBA" id="ARBA00022801"/>
    </source>
</evidence>